<feature type="transmembrane region" description="Helical" evidence="5">
    <location>
        <begin position="123"/>
        <end position="146"/>
    </location>
</feature>
<dbReference type="Proteomes" id="UP000663970">
    <property type="component" value="Unassembled WGS sequence"/>
</dbReference>
<keyword evidence="3 5" id="KW-1133">Transmembrane helix</keyword>
<evidence type="ECO:0000256" key="1">
    <source>
        <dbReference type="ARBA" id="ARBA00004141"/>
    </source>
</evidence>
<dbReference type="PANTHER" id="PTHR43471:SF1">
    <property type="entry name" value="ABC TRANSPORTER PERMEASE PROTEIN NOSY-RELATED"/>
    <property type="match status" value="1"/>
</dbReference>
<feature type="transmembrane region" description="Helical" evidence="5">
    <location>
        <begin position="153"/>
        <end position="177"/>
    </location>
</feature>
<keyword evidence="8" id="KW-1185">Reference proteome</keyword>
<feature type="domain" description="ABC-2 type transporter transmembrane" evidence="6">
    <location>
        <begin position="36"/>
        <end position="224"/>
    </location>
</feature>
<comment type="caution">
    <text evidence="7">The sequence shown here is derived from an EMBL/GenBank/DDBJ whole genome shotgun (WGS) entry which is preliminary data.</text>
</comment>
<keyword evidence="2 5" id="KW-0812">Transmembrane</keyword>
<sequence>MTFSMKRIYAIFQKDLKELYRNLFVSSTIILPIMMAFMMSQAEGVTTASVTLVITLSFAAVGTFVQSAMIAEEKEKNTLRSLMMSPASTLDIMAGKSLVTFVMTLATLIVSLLIVGYSIQEPVWMTGMLLLLLVFYITLGTLIGLLTRTLIEASVVLMPILLLFGMNVTFESLMASYEFLSFLEYLPNYQIQLFIDDLGQRISLKPAFIIGVWTIMTLIVTIGVYKKKFTR</sequence>
<keyword evidence="4 5" id="KW-0472">Membrane</keyword>
<feature type="transmembrane region" description="Helical" evidence="5">
    <location>
        <begin position="50"/>
        <end position="71"/>
    </location>
</feature>
<evidence type="ECO:0000256" key="5">
    <source>
        <dbReference type="SAM" id="Phobius"/>
    </source>
</evidence>
<dbReference type="RefSeq" id="WP_206933280.1">
    <property type="nucleotide sequence ID" value="NZ_JAEKJY010000002.1"/>
</dbReference>
<feature type="transmembrane region" description="Helical" evidence="5">
    <location>
        <begin position="92"/>
        <end position="117"/>
    </location>
</feature>
<evidence type="ECO:0000259" key="6">
    <source>
        <dbReference type="Pfam" id="PF12698"/>
    </source>
</evidence>
<evidence type="ECO:0000256" key="2">
    <source>
        <dbReference type="ARBA" id="ARBA00022692"/>
    </source>
</evidence>
<evidence type="ECO:0000313" key="7">
    <source>
        <dbReference type="EMBL" id="MBN8235160.1"/>
    </source>
</evidence>
<accession>A0ABS3DV07</accession>
<dbReference type="Pfam" id="PF12698">
    <property type="entry name" value="ABC2_membrane_3"/>
    <property type="match status" value="1"/>
</dbReference>
<proteinExistence type="predicted"/>
<name>A0ABS3DV07_9BACI</name>
<gene>
    <name evidence="7" type="ORF">JF544_07845</name>
</gene>
<feature type="transmembrane region" description="Helical" evidence="5">
    <location>
        <begin position="207"/>
        <end position="225"/>
    </location>
</feature>
<feature type="transmembrane region" description="Helical" evidence="5">
    <location>
        <begin position="20"/>
        <end position="38"/>
    </location>
</feature>
<dbReference type="InterPro" id="IPR013525">
    <property type="entry name" value="ABC2_TM"/>
</dbReference>
<protein>
    <submittedName>
        <fullName evidence="7">ABC transporter permease</fullName>
    </submittedName>
</protein>
<evidence type="ECO:0000313" key="8">
    <source>
        <dbReference type="Proteomes" id="UP000663970"/>
    </source>
</evidence>
<dbReference type="PANTHER" id="PTHR43471">
    <property type="entry name" value="ABC TRANSPORTER PERMEASE"/>
    <property type="match status" value="1"/>
</dbReference>
<reference evidence="7 8" key="1">
    <citation type="submission" date="2020-12" db="EMBL/GenBank/DDBJ databases">
        <title>Oil enriched cultivation method for isolating marine PHA-producing bacteria.</title>
        <authorList>
            <person name="Zheng W."/>
            <person name="Yu S."/>
            <person name="Huang Y."/>
        </authorList>
    </citation>
    <scope>NUCLEOTIDE SEQUENCE [LARGE SCALE GENOMIC DNA]</scope>
    <source>
        <strain evidence="7 8">SY-2-6</strain>
    </source>
</reference>
<dbReference type="EMBL" id="JAEKJY010000002">
    <property type="protein sequence ID" value="MBN8235160.1"/>
    <property type="molecule type" value="Genomic_DNA"/>
</dbReference>
<evidence type="ECO:0000256" key="4">
    <source>
        <dbReference type="ARBA" id="ARBA00023136"/>
    </source>
</evidence>
<organism evidence="7 8">
    <name type="scientific">Halobacillus kuroshimensis</name>
    <dbReference type="NCBI Taxonomy" id="302481"/>
    <lineage>
        <taxon>Bacteria</taxon>
        <taxon>Bacillati</taxon>
        <taxon>Bacillota</taxon>
        <taxon>Bacilli</taxon>
        <taxon>Bacillales</taxon>
        <taxon>Bacillaceae</taxon>
        <taxon>Halobacillus</taxon>
    </lineage>
</organism>
<evidence type="ECO:0000256" key="3">
    <source>
        <dbReference type="ARBA" id="ARBA00022989"/>
    </source>
</evidence>
<comment type="subcellular location">
    <subcellularLocation>
        <location evidence="1">Membrane</location>
        <topology evidence="1">Multi-pass membrane protein</topology>
    </subcellularLocation>
</comment>